<protein>
    <submittedName>
        <fullName evidence="1">Uncharacterized protein</fullName>
    </submittedName>
</protein>
<dbReference type="EMBL" id="CP023009">
    <property type="protein sequence ID" value="AXW87782.1"/>
    <property type="molecule type" value="Genomic_DNA"/>
</dbReference>
<dbReference type="KEGG" id="lbq:CKQ53_12925"/>
<organism evidence="1 2">
    <name type="scientific">Lonsdalea britannica</name>
    <dbReference type="NCBI Taxonomy" id="1082704"/>
    <lineage>
        <taxon>Bacteria</taxon>
        <taxon>Pseudomonadati</taxon>
        <taxon>Pseudomonadota</taxon>
        <taxon>Gammaproteobacteria</taxon>
        <taxon>Enterobacterales</taxon>
        <taxon>Pectobacteriaceae</taxon>
        <taxon>Lonsdalea</taxon>
    </lineage>
</organism>
<dbReference type="Proteomes" id="UP000263881">
    <property type="component" value="Chromosome"/>
</dbReference>
<accession>A0AAD0SHE5</accession>
<gene>
    <name evidence="1" type="ORF">CKQ53_12925</name>
</gene>
<proteinExistence type="predicted"/>
<evidence type="ECO:0000313" key="2">
    <source>
        <dbReference type="Proteomes" id="UP000263881"/>
    </source>
</evidence>
<sequence length="92" mass="11113">MSKKTYLHQLNEAMRIERESRHHKARATYKNKPKDRWLEVVNAHNRRLTRQCRRSVGKSNKLGVRRTAKGMCMYLNEIQSWSLIFRSNREVK</sequence>
<evidence type="ECO:0000313" key="1">
    <source>
        <dbReference type="EMBL" id="AXW87782.1"/>
    </source>
</evidence>
<name>A0AAD0SHE5_9GAMM</name>
<dbReference type="AlphaFoldDB" id="A0AAD0SHE5"/>
<dbReference type="PROSITE" id="PS50096">
    <property type="entry name" value="IQ"/>
    <property type="match status" value="1"/>
</dbReference>
<reference evidence="1 2" key="1">
    <citation type="submission" date="2017-08" db="EMBL/GenBank/DDBJ databases">
        <title>Comparative genomics of bacteria isolated from necrotic lesions of AOD affected trees.</title>
        <authorList>
            <person name="Doonan J."/>
            <person name="Denman S."/>
            <person name="McDonald J.E."/>
        </authorList>
    </citation>
    <scope>NUCLEOTIDE SEQUENCE [LARGE SCALE GENOMIC DNA]</scope>
    <source>
        <strain evidence="1 2">477</strain>
    </source>
</reference>
<keyword evidence="2" id="KW-1185">Reference proteome</keyword>